<proteinExistence type="predicted"/>
<protein>
    <submittedName>
        <fullName evidence="1">Uncharacterized protein</fullName>
    </submittedName>
</protein>
<name>A0ABW5YR28_9SPHI</name>
<keyword evidence="2" id="KW-1185">Reference proteome</keyword>
<organism evidence="1 2">
    <name type="scientific">Sphingobacterium anhuiense</name>
    <dbReference type="NCBI Taxonomy" id="493780"/>
    <lineage>
        <taxon>Bacteria</taxon>
        <taxon>Pseudomonadati</taxon>
        <taxon>Bacteroidota</taxon>
        <taxon>Sphingobacteriia</taxon>
        <taxon>Sphingobacteriales</taxon>
        <taxon>Sphingobacteriaceae</taxon>
        <taxon>Sphingobacterium</taxon>
    </lineage>
</organism>
<comment type="caution">
    <text evidence="1">The sequence shown here is derived from an EMBL/GenBank/DDBJ whole genome shotgun (WGS) entry which is preliminary data.</text>
</comment>
<sequence length="77" mass="8953">MVYFFQFDHILIAIQFPFTGSAMVADHVFLFTAVECFRRDGCVFAYLFAIDQYQGRIGNFTADQIFDFPFAIQDLFS</sequence>
<evidence type="ECO:0000313" key="1">
    <source>
        <dbReference type="EMBL" id="MFD2902510.1"/>
    </source>
</evidence>
<accession>A0ABW5YR28</accession>
<gene>
    <name evidence="1" type="ORF">ACFS6I_01140</name>
</gene>
<dbReference type="RefSeq" id="WP_380917528.1">
    <property type="nucleotide sequence ID" value="NZ_JBHUPE010000001.1"/>
</dbReference>
<dbReference type="Proteomes" id="UP001597509">
    <property type="component" value="Unassembled WGS sequence"/>
</dbReference>
<evidence type="ECO:0000313" key="2">
    <source>
        <dbReference type="Proteomes" id="UP001597509"/>
    </source>
</evidence>
<reference evidence="2" key="1">
    <citation type="journal article" date="2019" name="Int. J. Syst. Evol. Microbiol.">
        <title>The Global Catalogue of Microorganisms (GCM) 10K type strain sequencing project: providing services to taxonomists for standard genome sequencing and annotation.</title>
        <authorList>
            <consortium name="The Broad Institute Genomics Platform"/>
            <consortium name="The Broad Institute Genome Sequencing Center for Infectious Disease"/>
            <person name="Wu L."/>
            <person name="Ma J."/>
        </authorList>
    </citation>
    <scope>NUCLEOTIDE SEQUENCE [LARGE SCALE GENOMIC DNA]</scope>
    <source>
        <strain evidence="2">KCTC 22209</strain>
    </source>
</reference>
<dbReference type="EMBL" id="JBHUPE010000001">
    <property type="protein sequence ID" value="MFD2902510.1"/>
    <property type="molecule type" value="Genomic_DNA"/>
</dbReference>